<evidence type="ECO:0000259" key="2">
    <source>
        <dbReference type="PROSITE" id="PS50112"/>
    </source>
</evidence>
<sequence>MVADFLELPVNSIIGRHVKEFFPATGILDVLRDGIPQLGRRLKLKGGTYITNRNPIRINGEILGAVAVFHDITNLQVLINELHSENERVRELQERLQTILELSTDGVIAVNKNYIITMVNQAFASLLNKKASDLIGRNVYDCYPNPQFPRVMEKGVPEYGYIMNVNGHDIVANRVPIKKGDEIVGALGVVAFKNVNDLYALAKKGGQAPGGVGLLRGRA</sequence>
<dbReference type="GO" id="GO:0006355">
    <property type="term" value="P:regulation of DNA-templated transcription"/>
    <property type="evidence" value="ECO:0007669"/>
    <property type="project" value="InterPro"/>
</dbReference>
<dbReference type="InterPro" id="IPR013767">
    <property type="entry name" value="PAS_fold"/>
</dbReference>
<gene>
    <name evidence="3" type="ORF">LX24_02580</name>
</gene>
<feature type="domain" description="PAS" evidence="2">
    <location>
        <begin position="92"/>
        <end position="141"/>
    </location>
</feature>
<keyword evidence="1" id="KW-0175">Coiled coil</keyword>
<reference evidence="3 4" key="1">
    <citation type="submission" date="2019-07" db="EMBL/GenBank/DDBJ databases">
        <title>Genomic Encyclopedia of Type Strains, Phase I: the one thousand microbial genomes (KMG-I) project.</title>
        <authorList>
            <person name="Kyrpides N."/>
        </authorList>
    </citation>
    <scope>NUCLEOTIDE SEQUENCE [LARGE SCALE GENOMIC DNA]</scope>
    <source>
        <strain evidence="3 4">DSM 6562</strain>
    </source>
</reference>
<name>A0A5S4ZPA2_9FIRM</name>
<accession>A0A5S4ZPA2</accession>
<dbReference type="PROSITE" id="PS50112">
    <property type="entry name" value="PAS"/>
    <property type="match status" value="1"/>
</dbReference>
<evidence type="ECO:0000256" key="1">
    <source>
        <dbReference type="SAM" id="Coils"/>
    </source>
</evidence>
<dbReference type="Proteomes" id="UP000323166">
    <property type="component" value="Unassembled WGS sequence"/>
</dbReference>
<dbReference type="SMART" id="SM00091">
    <property type="entry name" value="PAS"/>
    <property type="match status" value="1"/>
</dbReference>
<dbReference type="NCBIfam" id="TIGR00229">
    <property type="entry name" value="sensory_box"/>
    <property type="match status" value="1"/>
</dbReference>
<protein>
    <submittedName>
        <fullName evidence="3">PAS domain S-box-containing protein</fullName>
    </submittedName>
</protein>
<organism evidence="3 4">
    <name type="scientific">Desulfallas thermosapovorans DSM 6562</name>
    <dbReference type="NCBI Taxonomy" id="1121431"/>
    <lineage>
        <taxon>Bacteria</taxon>
        <taxon>Bacillati</taxon>
        <taxon>Bacillota</taxon>
        <taxon>Clostridia</taxon>
        <taxon>Eubacteriales</taxon>
        <taxon>Desulfallaceae</taxon>
        <taxon>Desulfallas</taxon>
    </lineage>
</organism>
<evidence type="ECO:0000313" key="3">
    <source>
        <dbReference type="EMBL" id="TYO93896.1"/>
    </source>
</evidence>
<dbReference type="SUPFAM" id="SSF55785">
    <property type="entry name" value="PYP-like sensor domain (PAS domain)"/>
    <property type="match status" value="1"/>
</dbReference>
<feature type="coiled-coil region" evidence="1">
    <location>
        <begin position="72"/>
        <end position="102"/>
    </location>
</feature>
<dbReference type="InterPro" id="IPR000014">
    <property type="entry name" value="PAS"/>
</dbReference>
<dbReference type="EMBL" id="VNHM01000017">
    <property type="protein sequence ID" value="TYO93896.1"/>
    <property type="molecule type" value="Genomic_DNA"/>
</dbReference>
<dbReference type="InterPro" id="IPR035965">
    <property type="entry name" value="PAS-like_dom_sf"/>
</dbReference>
<proteinExistence type="predicted"/>
<keyword evidence="4" id="KW-1185">Reference proteome</keyword>
<dbReference type="CDD" id="cd00130">
    <property type="entry name" value="PAS"/>
    <property type="match status" value="1"/>
</dbReference>
<dbReference type="Gene3D" id="3.30.450.20">
    <property type="entry name" value="PAS domain"/>
    <property type="match status" value="2"/>
</dbReference>
<dbReference type="AlphaFoldDB" id="A0A5S4ZPA2"/>
<evidence type="ECO:0000313" key="4">
    <source>
        <dbReference type="Proteomes" id="UP000323166"/>
    </source>
</evidence>
<comment type="caution">
    <text evidence="3">The sequence shown here is derived from an EMBL/GenBank/DDBJ whole genome shotgun (WGS) entry which is preliminary data.</text>
</comment>
<dbReference type="Pfam" id="PF00989">
    <property type="entry name" value="PAS"/>
    <property type="match status" value="1"/>
</dbReference>